<proteinExistence type="predicted"/>
<dbReference type="SUPFAM" id="SSF53613">
    <property type="entry name" value="Ribokinase-like"/>
    <property type="match status" value="1"/>
</dbReference>
<dbReference type="PANTHER" id="PTHR20858:SF17">
    <property type="entry name" value="HYDROXYMETHYLPYRIMIDINE_PHOSPHOMETHYLPYRIMIDINE KINASE THI20-RELATED"/>
    <property type="match status" value="1"/>
</dbReference>
<dbReference type="GO" id="GO:0008902">
    <property type="term" value="F:hydroxymethylpyrimidine kinase activity"/>
    <property type="evidence" value="ECO:0007669"/>
    <property type="project" value="UniProtKB-EC"/>
</dbReference>
<keyword evidence="6" id="KW-0067">ATP-binding</keyword>
<gene>
    <name evidence="8" type="primary">thiD</name>
    <name evidence="8" type="ORF">K8U91_00150</name>
</gene>
<dbReference type="FunFam" id="3.40.1190.20:FF:000003">
    <property type="entry name" value="Phosphomethylpyrimidine kinase ThiD"/>
    <property type="match status" value="1"/>
</dbReference>
<keyword evidence="5 8" id="KW-0418">Kinase</keyword>
<evidence type="ECO:0000256" key="2">
    <source>
        <dbReference type="ARBA" id="ARBA00012135"/>
    </source>
</evidence>
<sequence>MKTYPVVLTIAGSDSSGGAGIQADLKTMSAIGVFGTSAITAITAQNTCEVRAIQGIDPNIVRQQIEAVLDDLPCHTVKLGMLYARPTIEAIADCLAHYPLDHIVLDPVMVSTSGCRLIEEEAIEAVKSLLLPRATLVTPNIPEAEILSGLPVTNEREMERAAQRLFQIGCRAVLIKGGHLEGAESYDLLFTPQDDPVRYTSPRIATRNTHGTGCTFSSAIASYLALGRDLPDAVAAAKTYLTRALEAGADVMIGHGHGAVNHLFAPCVLTPRDDEATNKNG</sequence>
<dbReference type="CDD" id="cd01169">
    <property type="entry name" value="HMPP_kinase"/>
    <property type="match status" value="1"/>
</dbReference>
<keyword evidence="4" id="KW-0547">Nucleotide-binding</keyword>
<dbReference type="AlphaFoldDB" id="A0A921MPV9"/>
<evidence type="ECO:0000256" key="6">
    <source>
        <dbReference type="ARBA" id="ARBA00022840"/>
    </source>
</evidence>
<protein>
    <recommendedName>
        <fullName evidence="2">hydroxymethylpyrimidine kinase</fullName>
        <ecNumber evidence="2">2.7.1.49</ecNumber>
    </recommendedName>
</protein>
<evidence type="ECO:0000313" key="8">
    <source>
        <dbReference type="EMBL" id="HJG87874.1"/>
    </source>
</evidence>
<dbReference type="NCBIfam" id="TIGR00097">
    <property type="entry name" value="HMP-P_kinase"/>
    <property type="match status" value="1"/>
</dbReference>
<evidence type="ECO:0000256" key="4">
    <source>
        <dbReference type="ARBA" id="ARBA00022741"/>
    </source>
</evidence>
<dbReference type="InterPro" id="IPR004399">
    <property type="entry name" value="HMP/HMP-P_kinase_dom"/>
</dbReference>
<dbReference type="EMBL" id="DYUD01000001">
    <property type="protein sequence ID" value="HJG87874.1"/>
    <property type="molecule type" value="Genomic_DNA"/>
</dbReference>
<dbReference type="Gene3D" id="3.40.1190.20">
    <property type="match status" value="1"/>
</dbReference>
<dbReference type="Proteomes" id="UP000757103">
    <property type="component" value="Unassembled WGS sequence"/>
</dbReference>
<accession>A0A921MPV9</accession>
<reference evidence="8" key="1">
    <citation type="journal article" date="2021" name="PeerJ">
        <title>Extensive microbial diversity within the chicken gut microbiome revealed by metagenomics and culture.</title>
        <authorList>
            <person name="Gilroy R."/>
            <person name="Ravi A."/>
            <person name="Getino M."/>
            <person name="Pursley I."/>
            <person name="Horton D.L."/>
            <person name="Alikhan N.F."/>
            <person name="Baker D."/>
            <person name="Gharbi K."/>
            <person name="Hall N."/>
            <person name="Watson M."/>
            <person name="Adriaenssens E.M."/>
            <person name="Foster-Nyarko E."/>
            <person name="Jarju S."/>
            <person name="Secka A."/>
            <person name="Antonio M."/>
            <person name="Oren A."/>
            <person name="Chaudhuri R.R."/>
            <person name="La Ragione R."/>
            <person name="Hildebrand F."/>
            <person name="Pallen M.J."/>
        </authorList>
    </citation>
    <scope>NUCLEOTIDE SEQUENCE</scope>
    <source>
        <strain evidence="8">CHK121-7720</strain>
    </source>
</reference>
<dbReference type="InterPro" id="IPR029056">
    <property type="entry name" value="Ribokinase-like"/>
</dbReference>
<evidence type="ECO:0000256" key="5">
    <source>
        <dbReference type="ARBA" id="ARBA00022777"/>
    </source>
</evidence>
<evidence type="ECO:0000313" key="9">
    <source>
        <dbReference type="Proteomes" id="UP000757103"/>
    </source>
</evidence>
<evidence type="ECO:0000259" key="7">
    <source>
        <dbReference type="Pfam" id="PF08543"/>
    </source>
</evidence>
<dbReference type="InterPro" id="IPR013749">
    <property type="entry name" value="PM/HMP-P_kinase-1"/>
</dbReference>
<reference evidence="8" key="2">
    <citation type="submission" date="2021-09" db="EMBL/GenBank/DDBJ databases">
        <authorList>
            <person name="Gilroy R."/>
        </authorList>
    </citation>
    <scope>NUCLEOTIDE SEQUENCE</scope>
    <source>
        <strain evidence="8">CHK121-7720</strain>
    </source>
</reference>
<feature type="domain" description="Pyridoxamine kinase/Phosphomethylpyrimidine kinase" evidence="7">
    <location>
        <begin position="14"/>
        <end position="261"/>
    </location>
</feature>
<dbReference type="RefSeq" id="WP_273305001.1">
    <property type="nucleotide sequence ID" value="NZ_DYUD01000001.1"/>
</dbReference>
<dbReference type="Pfam" id="PF08543">
    <property type="entry name" value="Phos_pyr_kin"/>
    <property type="match status" value="1"/>
</dbReference>
<dbReference type="GO" id="GO:0005829">
    <property type="term" value="C:cytosol"/>
    <property type="evidence" value="ECO:0007669"/>
    <property type="project" value="TreeGrafter"/>
</dbReference>
<dbReference type="PANTHER" id="PTHR20858">
    <property type="entry name" value="PHOSPHOMETHYLPYRIMIDINE KINASE"/>
    <property type="match status" value="1"/>
</dbReference>
<comment type="pathway">
    <text evidence="1">Cofactor biosynthesis; thiamine diphosphate biosynthesis.</text>
</comment>
<evidence type="ECO:0000256" key="1">
    <source>
        <dbReference type="ARBA" id="ARBA00004948"/>
    </source>
</evidence>
<dbReference type="EC" id="2.7.1.49" evidence="2"/>
<keyword evidence="3 8" id="KW-0808">Transferase</keyword>
<dbReference type="GO" id="GO:0005524">
    <property type="term" value="F:ATP binding"/>
    <property type="evidence" value="ECO:0007669"/>
    <property type="project" value="UniProtKB-KW"/>
</dbReference>
<dbReference type="GO" id="GO:0008972">
    <property type="term" value="F:phosphomethylpyrimidine kinase activity"/>
    <property type="evidence" value="ECO:0007669"/>
    <property type="project" value="InterPro"/>
</dbReference>
<organism evidence="8 9">
    <name type="scientific">Barnesiella viscericola</name>
    <dbReference type="NCBI Taxonomy" id="397865"/>
    <lineage>
        <taxon>Bacteria</taxon>
        <taxon>Pseudomonadati</taxon>
        <taxon>Bacteroidota</taxon>
        <taxon>Bacteroidia</taxon>
        <taxon>Bacteroidales</taxon>
        <taxon>Barnesiellaceae</taxon>
        <taxon>Barnesiella</taxon>
    </lineage>
</organism>
<evidence type="ECO:0000256" key="3">
    <source>
        <dbReference type="ARBA" id="ARBA00022679"/>
    </source>
</evidence>
<dbReference type="GO" id="GO:0009228">
    <property type="term" value="P:thiamine biosynthetic process"/>
    <property type="evidence" value="ECO:0007669"/>
    <property type="project" value="InterPro"/>
</dbReference>
<name>A0A921MPV9_9BACT</name>
<comment type="caution">
    <text evidence="8">The sequence shown here is derived from an EMBL/GenBank/DDBJ whole genome shotgun (WGS) entry which is preliminary data.</text>
</comment>